<keyword evidence="2" id="KW-1185">Reference proteome</keyword>
<dbReference type="Proteomes" id="UP000272163">
    <property type="component" value="Segment"/>
</dbReference>
<dbReference type="EMBL" id="MG592610">
    <property type="protein sequence ID" value="AUR97996.1"/>
    <property type="molecule type" value="Genomic_DNA"/>
</dbReference>
<name>A0A2I7RWG4_9CAUD</name>
<evidence type="ECO:0000313" key="2">
    <source>
        <dbReference type="Proteomes" id="UP000272163"/>
    </source>
</evidence>
<reference evidence="1 2" key="1">
    <citation type="submission" date="2017-11" db="EMBL/GenBank/DDBJ databases">
        <title>A major lineage of nontailed dsDNA viruses as unrecognized killers of marine bacteria.</title>
        <authorList>
            <person name="Kauffman K.M."/>
            <person name="Hussain F.A."/>
            <person name="Yang J."/>
            <person name="Arevalo P."/>
            <person name="Brown J.M."/>
            <person name="Chang W.K."/>
            <person name="VanInsberghe D."/>
            <person name="Elsherbini J."/>
            <person name="Cutler M.B."/>
            <person name="Kelly L."/>
            <person name="Polz M.F."/>
        </authorList>
    </citation>
    <scope>NUCLEOTIDE SEQUENCE [LARGE SCALE GENOMIC DNA]</scope>
</reference>
<organism evidence="1 2">
    <name type="scientific">Vibrio phage 1.245.O._10N.261.54.C7</name>
    <dbReference type="NCBI Taxonomy" id="1881236"/>
    <lineage>
        <taxon>Viruses</taxon>
        <taxon>Duplodnaviria</taxon>
        <taxon>Heunggongvirae</taxon>
        <taxon>Uroviricota</taxon>
        <taxon>Caudoviricetes</taxon>
        <taxon>Schitoviridae</taxon>
        <taxon>Pariacacavirus</taxon>
        <taxon>Pariacacavirus 1245O</taxon>
    </lineage>
</organism>
<gene>
    <name evidence="1" type="ORF">NVP1245O_83</name>
</gene>
<accession>A0A2I7RWG4</accession>
<proteinExistence type="predicted"/>
<evidence type="ECO:0000313" key="1">
    <source>
        <dbReference type="EMBL" id="AUR97996.1"/>
    </source>
</evidence>
<sequence>MSRIDRLNQLTTAQVVDTCGVPMMGDLNAIKLTAMSDVIAYVCVHTSCDYCPYSAAKLEPTKVNFPS</sequence>
<protein>
    <submittedName>
        <fullName evidence="1">Uncharacterized protein</fullName>
    </submittedName>
</protein>